<organism evidence="22 23">
    <name type="scientific">Fimbriimonas ginsengisoli</name>
    <dbReference type="NCBI Taxonomy" id="1005039"/>
    <lineage>
        <taxon>Bacteria</taxon>
        <taxon>Bacillati</taxon>
        <taxon>Armatimonadota</taxon>
        <taxon>Fimbriimonadia</taxon>
        <taxon>Fimbriimonadales</taxon>
        <taxon>Fimbriimonadaceae</taxon>
        <taxon>Fimbriimonas</taxon>
    </lineage>
</organism>
<comment type="function">
    <text evidence="14 19">Bifunctional enzyme that catalyzes the epimerization of the S- and R-forms of NAD(P)HX and the dehydration of the S-form of NAD(P)HX at the expense of ADP, which is converted to AMP. This allows the repair of both epimers of NAD(P)HX, a damaged form of NAD(P)H that is a result of enzymatic or heat-dependent hydration.</text>
</comment>
<accession>A0A931LSC4</accession>
<dbReference type="PANTHER" id="PTHR12592">
    <property type="entry name" value="ATP-DEPENDENT (S)-NAD(P)H-HYDRATE DEHYDRATASE FAMILY MEMBER"/>
    <property type="match status" value="1"/>
</dbReference>
<evidence type="ECO:0000256" key="6">
    <source>
        <dbReference type="ARBA" id="ARBA00022741"/>
    </source>
</evidence>
<feature type="domain" description="YjeF N-terminal" evidence="21">
    <location>
        <begin position="9"/>
        <end position="218"/>
    </location>
</feature>
<dbReference type="Pfam" id="PF03853">
    <property type="entry name" value="YjeF_N"/>
    <property type="match status" value="1"/>
</dbReference>
<dbReference type="Proteomes" id="UP000727962">
    <property type="component" value="Unassembled WGS sequence"/>
</dbReference>
<dbReference type="PIRSF" id="PIRSF017184">
    <property type="entry name" value="Nnr"/>
    <property type="match status" value="1"/>
</dbReference>
<dbReference type="NCBIfam" id="TIGR00197">
    <property type="entry name" value="yjeF_nterm"/>
    <property type="match status" value="1"/>
</dbReference>
<evidence type="ECO:0000256" key="4">
    <source>
        <dbReference type="ARBA" id="ARBA00009524"/>
    </source>
</evidence>
<keyword evidence="9 18" id="KW-0630">Potassium</keyword>
<dbReference type="Gene3D" id="3.40.1190.20">
    <property type="match status" value="1"/>
</dbReference>
<evidence type="ECO:0000256" key="17">
    <source>
        <dbReference type="HAMAP-Rule" id="MF_01965"/>
    </source>
</evidence>
<proteinExistence type="inferred from homology"/>
<dbReference type="HAMAP" id="MF_01966">
    <property type="entry name" value="NADHX_epimerase"/>
    <property type="match status" value="1"/>
</dbReference>
<evidence type="ECO:0000256" key="19">
    <source>
        <dbReference type="PIRNR" id="PIRNR017184"/>
    </source>
</evidence>
<keyword evidence="6 17" id="KW-0547">Nucleotide-binding</keyword>
<evidence type="ECO:0000256" key="7">
    <source>
        <dbReference type="ARBA" id="ARBA00022840"/>
    </source>
</evidence>
<comment type="similarity">
    <text evidence="3 19">In the N-terminal section; belongs to the NnrE/AIBP family.</text>
</comment>
<comment type="catalytic activity">
    <reaction evidence="1 18 19">
        <text>(6R)-NADHX = (6S)-NADHX</text>
        <dbReference type="Rhea" id="RHEA:32215"/>
        <dbReference type="ChEBI" id="CHEBI:64074"/>
        <dbReference type="ChEBI" id="CHEBI:64075"/>
        <dbReference type="EC" id="5.1.99.6"/>
    </reaction>
</comment>
<keyword evidence="8 17" id="KW-0521">NADP</keyword>
<evidence type="ECO:0000259" key="21">
    <source>
        <dbReference type="PROSITE" id="PS51385"/>
    </source>
</evidence>
<dbReference type="EMBL" id="JACOSL010000036">
    <property type="protein sequence ID" value="MBI1756575.1"/>
    <property type="molecule type" value="Genomic_DNA"/>
</dbReference>
<dbReference type="PROSITE" id="PS51385">
    <property type="entry name" value="YJEF_N"/>
    <property type="match status" value="1"/>
</dbReference>
<dbReference type="GO" id="GO:0046872">
    <property type="term" value="F:metal ion binding"/>
    <property type="evidence" value="ECO:0007669"/>
    <property type="project" value="UniProtKB-UniRule"/>
</dbReference>
<dbReference type="AlphaFoldDB" id="A0A931LSC4"/>
<evidence type="ECO:0000256" key="5">
    <source>
        <dbReference type="ARBA" id="ARBA00022723"/>
    </source>
</evidence>
<comment type="cofactor">
    <cofactor evidence="18 19">
        <name>K(+)</name>
        <dbReference type="ChEBI" id="CHEBI:29103"/>
    </cofactor>
    <text evidence="18 19">Binds 1 potassium ion per subunit.</text>
</comment>
<keyword evidence="12 17" id="KW-0456">Lyase</keyword>
<feature type="domain" description="YjeF C-terminal" evidence="20">
    <location>
        <begin position="227"/>
        <end position="506"/>
    </location>
</feature>
<dbReference type="InterPro" id="IPR004443">
    <property type="entry name" value="YjeF_N_dom"/>
</dbReference>
<evidence type="ECO:0000313" key="22">
    <source>
        <dbReference type="EMBL" id="MBI1756575.1"/>
    </source>
</evidence>
<feature type="binding site" evidence="17">
    <location>
        <position position="380"/>
    </location>
    <ligand>
        <name>(6S)-NADPHX</name>
        <dbReference type="ChEBI" id="CHEBI:64076"/>
    </ligand>
</feature>
<dbReference type="GO" id="GO:0046496">
    <property type="term" value="P:nicotinamide nucleotide metabolic process"/>
    <property type="evidence" value="ECO:0007669"/>
    <property type="project" value="UniProtKB-UniRule"/>
</dbReference>
<evidence type="ECO:0000256" key="11">
    <source>
        <dbReference type="ARBA" id="ARBA00023235"/>
    </source>
</evidence>
<evidence type="ECO:0000256" key="1">
    <source>
        <dbReference type="ARBA" id="ARBA00000013"/>
    </source>
</evidence>
<evidence type="ECO:0000256" key="3">
    <source>
        <dbReference type="ARBA" id="ARBA00006001"/>
    </source>
</evidence>
<keyword evidence="11 18" id="KW-0413">Isomerase</keyword>
<comment type="caution">
    <text evidence="18">Lacks conserved residue(s) required for the propagation of feature annotation.</text>
</comment>
<evidence type="ECO:0000256" key="13">
    <source>
        <dbReference type="ARBA" id="ARBA00023268"/>
    </source>
</evidence>
<comment type="cofactor">
    <cofactor evidence="17">
        <name>Mg(2+)</name>
        <dbReference type="ChEBI" id="CHEBI:18420"/>
    </cofactor>
</comment>
<keyword evidence="7 17" id="KW-0067">ATP-binding</keyword>
<dbReference type="HAMAP" id="MF_01965">
    <property type="entry name" value="NADHX_dehydratase"/>
    <property type="match status" value="1"/>
</dbReference>
<evidence type="ECO:0000256" key="9">
    <source>
        <dbReference type="ARBA" id="ARBA00022958"/>
    </source>
</evidence>
<feature type="binding site" evidence="18">
    <location>
        <position position="164"/>
    </location>
    <ligand>
        <name>K(+)</name>
        <dbReference type="ChEBI" id="CHEBI:29103"/>
    </ligand>
</feature>
<dbReference type="Gene3D" id="3.40.50.10260">
    <property type="entry name" value="YjeF N-terminal domain"/>
    <property type="match status" value="1"/>
</dbReference>
<dbReference type="NCBIfam" id="TIGR00196">
    <property type="entry name" value="yjeF_cterm"/>
    <property type="match status" value="1"/>
</dbReference>
<comment type="subunit">
    <text evidence="17">Homotetramer.</text>
</comment>
<evidence type="ECO:0000256" key="2">
    <source>
        <dbReference type="ARBA" id="ARBA00000909"/>
    </source>
</evidence>
<dbReference type="PANTHER" id="PTHR12592:SF0">
    <property type="entry name" value="ATP-DEPENDENT (S)-NAD(P)H-HYDRATE DEHYDRATASE"/>
    <property type="match status" value="1"/>
</dbReference>
<keyword evidence="5 18" id="KW-0479">Metal-binding</keyword>
<dbReference type="InterPro" id="IPR036652">
    <property type="entry name" value="YjeF_N_dom_sf"/>
</dbReference>
<dbReference type="Pfam" id="PF01256">
    <property type="entry name" value="Carb_kinase"/>
    <property type="match status" value="1"/>
</dbReference>
<evidence type="ECO:0000256" key="8">
    <source>
        <dbReference type="ARBA" id="ARBA00022857"/>
    </source>
</evidence>
<feature type="binding site" evidence="18">
    <location>
        <position position="128"/>
    </location>
    <ligand>
        <name>K(+)</name>
        <dbReference type="ChEBI" id="CHEBI:29103"/>
    </ligand>
</feature>
<dbReference type="EC" id="4.2.1.136" evidence="19"/>
<name>A0A931LSC4_FIMGI</name>
<sequence length="515" mass="54252">MWIATADRVREIDRRASDEFGIPAKVLMERAGLAVFEEVRRFLPDLGHLCVFCGRGNNGGDGFVVARLAHAQGYGVDCLVAGEEADLSPQASEQMQTAKAAGVEPIYRSDARWMPRADCVGCRDLIVDGLLGTGVKGEVQGPILEAIQSINRSGVPVIAVDVPSGIECDTGEELGESVWALSTVTFGLPKPFLFQGIGLEHAGHWTVAEIGYPNALLNEPADAQLVEEEWVSSLLPERLRASHKGENGSILIVAGSERMPGAATLAVRGALRGGAGLVTIASIPSVCRAVAGHVPEALLMPLPERDGAIAPEASAVLLEHQGRYHSALFGPGLTHEPSVKGFLEAVWAGWTRPCAIDADALNALSEGLELPKADCVLTPHPGEMGRLLHSCLMEIQADRFRTVGRAVAEFKQCALLKGPYTITGAPGQPMLVNCTGNPGLASAGMGDVLGGLVATLLAQDLPPYYAASCAAYWHGLAGDLAACEMGPIGYLASDVADWLPRARAKIVGNCEQRPS</sequence>
<dbReference type="PROSITE" id="PS51383">
    <property type="entry name" value="YJEF_C_3"/>
    <property type="match status" value="1"/>
</dbReference>
<feature type="binding site" evidence="17">
    <location>
        <position position="447"/>
    </location>
    <ligand>
        <name>(6S)-NADPHX</name>
        <dbReference type="ChEBI" id="CHEBI:64076"/>
    </ligand>
</feature>
<comment type="catalytic activity">
    <reaction evidence="16 17 19">
        <text>(6S)-NADPHX + ADP = AMP + phosphate + NADPH + H(+)</text>
        <dbReference type="Rhea" id="RHEA:32235"/>
        <dbReference type="ChEBI" id="CHEBI:15378"/>
        <dbReference type="ChEBI" id="CHEBI:43474"/>
        <dbReference type="ChEBI" id="CHEBI:57783"/>
        <dbReference type="ChEBI" id="CHEBI:64076"/>
        <dbReference type="ChEBI" id="CHEBI:456215"/>
        <dbReference type="ChEBI" id="CHEBI:456216"/>
        <dbReference type="EC" id="4.2.1.136"/>
    </reaction>
</comment>
<protein>
    <recommendedName>
        <fullName evidence="19">Bifunctional NAD(P)H-hydrate repair enzyme</fullName>
    </recommendedName>
    <alternativeName>
        <fullName evidence="19">Nicotinamide nucleotide repair protein</fullName>
    </alternativeName>
    <domain>
        <recommendedName>
            <fullName evidence="19">ADP-dependent (S)-NAD(P)H-hydrate dehydratase</fullName>
            <ecNumber evidence="19">4.2.1.136</ecNumber>
        </recommendedName>
        <alternativeName>
            <fullName evidence="19">ADP-dependent NAD(P)HX dehydratase</fullName>
        </alternativeName>
    </domain>
    <domain>
        <recommendedName>
            <fullName evidence="19">NAD(P)H-hydrate epimerase</fullName>
            <ecNumber evidence="19">5.1.99.6</ecNumber>
        </recommendedName>
    </domain>
</protein>
<dbReference type="InterPro" id="IPR030677">
    <property type="entry name" value="Nnr"/>
</dbReference>
<comment type="caution">
    <text evidence="22">The sequence shown here is derived from an EMBL/GenBank/DDBJ whole genome shotgun (WGS) entry which is preliminary data.</text>
</comment>
<comment type="similarity">
    <text evidence="4 19">In the C-terminal section; belongs to the NnrD/CARKD family.</text>
</comment>
<evidence type="ECO:0000256" key="15">
    <source>
        <dbReference type="ARBA" id="ARBA00048238"/>
    </source>
</evidence>
<feature type="binding site" evidence="17">
    <location>
        <begin position="417"/>
        <end position="421"/>
    </location>
    <ligand>
        <name>AMP</name>
        <dbReference type="ChEBI" id="CHEBI:456215"/>
    </ligand>
</feature>
<comment type="function">
    <text evidence="17">Catalyzes the dehydration of the S-form of NAD(P)HX at the expense of ADP, which is converted to AMP. Together with NAD(P)HX epimerase, which catalyzes the epimerization of the S- and R-forms, the enzyme allows the repair of both epimers of NAD(P)HX, a damaged form of NAD(P)H that is a result of enzymatic or heat-dependent hydration.</text>
</comment>
<comment type="catalytic activity">
    <reaction evidence="2 18 19">
        <text>(6R)-NADPHX = (6S)-NADPHX</text>
        <dbReference type="Rhea" id="RHEA:32227"/>
        <dbReference type="ChEBI" id="CHEBI:64076"/>
        <dbReference type="ChEBI" id="CHEBI:64077"/>
        <dbReference type="EC" id="5.1.99.6"/>
    </reaction>
</comment>
<evidence type="ECO:0000313" key="23">
    <source>
        <dbReference type="Proteomes" id="UP000727962"/>
    </source>
</evidence>
<keyword evidence="13" id="KW-0511">Multifunctional enzyme</keyword>
<dbReference type="InterPro" id="IPR029056">
    <property type="entry name" value="Ribokinase-like"/>
</dbReference>
<dbReference type="SUPFAM" id="SSF64153">
    <property type="entry name" value="YjeF N-terminal domain-like"/>
    <property type="match status" value="1"/>
</dbReference>
<feature type="binding site" evidence="17">
    <location>
        <position position="332"/>
    </location>
    <ligand>
        <name>(6S)-NADPHX</name>
        <dbReference type="ChEBI" id="CHEBI:64076"/>
    </ligand>
</feature>
<dbReference type="SUPFAM" id="SSF53613">
    <property type="entry name" value="Ribokinase-like"/>
    <property type="match status" value="1"/>
</dbReference>
<evidence type="ECO:0000256" key="16">
    <source>
        <dbReference type="ARBA" id="ARBA00049209"/>
    </source>
</evidence>
<dbReference type="GO" id="GO:0052856">
    <property type="term" value="F:NAD(P)HX epimerase activity"/>
    <property type="evidence" value="ECO:0007669"/>
    <property type="project" value="UniProtKB-UniRule"/>
</dbReference>
<comment type="similarity">
    <text evidence="17">Belongs to the NnrD/CARKD family.</text>
</comment>
<feature type="binding site" evidence="18">
    <location>
        <begin position="57"/>
        <end position="61"/>
    </location>
    <ligand>
        <name>(6S)-NADPHX</name>
        <dbReference type="ChEBI" id="CHEBI:64076"/>
    </ligand>
</feature>
<evidence type="ECO:0000256" key="14">
    <source>
        <dbReference type="ARBA" id="ARBA00025153"/>
    </source>
</evidence>
<feature type="binding site" evidence="18">
    <location>
        <position position="161"/>
    </location>
    <ligand>
        <name>(6S)-NADPHX</name>
        <dbReference type="ChEBI" id="CHEBI:64076"/>
    </ligand>
</feature>
<evidence type="ECO:0000256" key="18">
    <source>
        <dbReference type="HAMAP-Rule" id="MF_01966"/>
    </source>
</evidence>
<feature type="binding site" evidence="17">
    <location>
        <position position="446"/>
    </location>
    <ligand>
        <name>AMP</name>
        <dbReference type="ChEBI" id="CHEBI:456215"/>
    </ligand>
</feature>
<comment type="function">
    <text evidence="18">Catalyzes the epimerization of the S- and R-forms of NAD(P)HX, a damaged form of NAD(P)H that is a result of enzymatic or heat-dependent hydration. This is a prerequisite for the S-specific NAD(P)H-hydrate dehydratase to allow the repair of both epimers of NAD(P)HX.</text>
</comment>
<dbReference type="GO" id="GO:0110051">
    <property type="term" value="P:metabolite repair"/>
    <property type="evidence" value="ECO:0007669"/>
    <property type="project" value="TreeGrafter"/>
</dbReference>
<comment type="similarity">
    <text evidence="18">Belongs to the NnrE/AIBP family.</text>
</comment>
<reference evidence="22" key="1">
    <citation type="submission" date="2020-07" db="EMBL/GenBank/DDBJ databases">
        <title>Huge and variable diversity of episymbiotic CPR bacteria and DPANN archaea in groundwater ecosystems.</title>
        <authorList>
            <person name="He C.Y."/>
            <person name="Keren R."/>
            <person name="Whittaker M."/>
            <person name="Farag I.F."/>
            <person name="Doudna J."/>
            <person name="Cate J.H.D."/>
            <person name="Banfield J.F."/>
        </authorList>
    </citation>
    <scope>NUCLEOTIDE SEQUENCE</scope>
    <source>
        <strain evidence="22">NC_groundwater_17_Pr7_B-0.1um_64_12</strain>
    </source>
</reference>
<keyword evidence="10 17" id="KW-0520">NAD</keyword>
<dbReference type="GO" id="GO:0052855">
    <property type="term" value="F:ADP-dependent NAD(P)H-hydrate dehydratase activity"/>
    <property type="evidence" value="ECO:0007669"/>
    <property type="project" value="UniProtKB-UniRule"/>
</dbReference>
<dbReference type="InterPro" id="IPR000631">
    <property type="entry name" value="CARKD"/>
</dbReference>
<dbReference type="EC" id="5.1.99.6" evidence="19"/>
<evidence type="ECO:0000256" key="12">
    <source>
        <dbReference type="ARBA" id="ARBA00023239"/>
    </source>
</evidence>
<comment type="catalytic activity">
    <reaction evidence="15 17 19">
        <text>(6S)-NADHX + ADP = AMP + phosphate + NADH + H(+)</text>
        <dbReference type="Rhea" id="RHEA:32223"/>
        <dbReference type="ChEBI" id="CHEBI:15378"/>
        <dbReference type="ChEBI" id="CHEBI:43474"/>
        <dbReference type="ChEBI" id="CHEBI:57945"/>
        <dbReference type="ChEBI" id="CHEBI:64074"/>
        <dbReference type="ChEBI" id="CHEBI:456215"/>
        <dbReference type="ChEBI" id="CHEBI:456216"/>
        <dbReference type="EC" id="4.2.1.136"/>
    </reaction>
</comment>
<evidence type="ECO:0000256" key="10">
    <source>
        <dbReference type="ARBA" id="ARBA00023027"/>
    </source>
</evidence>
<feature type="binding site" evidence="18">
    <location>
        <position position="58"/>
    </location>
    <ligand>
        <name>K(+)</name>
        <dbReference type="ChEBI" id="CHEBI:29103"/>
    </ligand>
</feature>
<dbReference type="CDD" id="cd01171">
    <property type="entry name" value="YXKO-related"/>
    <property type="match status" value="1"/>
</dbReference>
<gene>
    <name evidence="17" type="primary">nnrD</name>
    <name evidence="18" type="synonym">nnrE</name>
    <name evidence="22" type="ORF">HYR64_05655</name>
</gene>
<feature type="binding site" evidence="18">
    <location>
        <begin position="132"/>
        <end position="138"/>
    </location>
    <ligand>
        <name>(6S)-NADPHX</name>
        <dbReference type="ChEBI" id="CHEBI:64076"/>
    </ligand>
</feature>
<dbReference type="GO" id="GO:0005524">
    <property type="term" value="F:ATP binding"/>
    <property type="evidence" value="ECO:0007669"/>
    <property type="project" value="UniProtKB-UniRule"/>
</dbReference>
<evidence type="ECO:0000259" key="20">
    <source>
        <dbReference type="PROSITE" id="PS51383"/>
    </source>
</evidence>
<feature type="binding site" evidence="17">
    <location>
        <position position="262"/>
    </location>
    <ligand>
        <name>(6S)-NADPHX</name>
        <dbReference type="ChEBI" id="CHEBI:64076"/>
    </ligand>
</feature>